<dbReference type="EMBL" id="ML208333">
    <property type="protein sequence ID" value="TFK69315.1"/>
    <property type="molecule type" value="Genomic_DNA"/>
</dbReference>
<keyword evidence="2" id="KW-1185">Reference proteome</keyword>
<sequence>MRTQEPCLPAEVWGRIFQLSCRDSGFTGRSLSLASKKFCILSARYKFQSISLQTIKCTLRFLHALRNTPPHLRIIRYLFVAYNRGKAYEEDTGHTSLSQVQMDEDKLPPDHPLQELLVADDNEEGGYFDRAFAKALSEILQLCNTTVTILSVHVDALTYGFFPILPLIAMPQLQELTWHVPLPRESTTDNPPFTIPPQPVKARFPVLEWLWLTGQIEPTNGHFIGTHCPKLLYIRTFLHVEYLQEELVQKAPTLRDPGDRPPTYMLAATPPSVVQHLLDVHRIGDMVNPILQWWLHLYGVDDATLKRSVDPRIKFCIYPNKPWEVRQSDWQDRILGKVGGWDWQECIVSYE</sequence>
<name>A0ACD3AUA6_9AGAR</name>
<gene>
    <name evidence="1" type="ORF">BDN72DRAFT_959680</name>
</gene>
<evidence type="ECO:0000313" key="1">
    <source>
        <dbReference type="EMBL" id="TFK69315.1"/>
    </source>
</evidence>
<dbReference type="Proteomes" id="UP000308600">
    <property type="component" value="Unassembled WGS sequence"/>
</dbReference>
<protein>
    <submittedName>
        <fullName evidence="1">Uncharacterized protein</fullName>
    </submittedName>
</protein>
<reference evidence="1 2" key="1">
    <citation type="journal article" date="2019" name="Nat. Ecol. Evol.">
        <title>Megaphylogeny resolves global patterns of mushroom evolution.</title>
        <authorList>
            <person name="Varga T."/>
            <person name="Krizsan K."/>
            <person name="Foldi C."/>
            <person name="Dima B."/>
            <person name="Sanchez-Garcia M."/>
            <person name="Sanchez-Ramirez S."/>
            <person name="Szollosi G.J."/>
            <person name="Szarkandi J.G."/>
            <person name="Papp V."/>
            <person name="Albert L."/>
            <person name="Andreopoulos W."/>
            <person name="Angelini C."/>
            <person name="Antonin V."/>
            <person name="Barry K.W."/>
            <person name="Bougher N.L."/>
            <person name="Buchanan P."/>
            <person name="Buyck B."/>
            <person name="Bense V."/>
            <person name="Catcheside P."/>
            <person name="Chovatia M."/>
            <person name="Cooper J."/>
            <person name="Damon W."/>
            <person name="Desjardin D."/>
            <person name="Finy P."/>
            <person name="Geml J."/>
            <person name="Haridas S."/>
            <person name="Hughes K."/>
            <person name="Justo A."/>
            <person name="Karasinski D."/>
            <person name="Kautmanova I."/>
            <person name="Kiss B."/>
            <person name="Kocsube S."/>
            <person name="Kotiranta H."/>
            <person name="LaButti K.M."/>
            <person name="Lechner B.E."/>
            <person name="Liimatainen K."/>
            <person name="Lipzen A."/>
            <person name="Lukacs Z."/>
            <person name="Mihaltcheva S."/>
            <person name="Morgado L.N."/>
            <person name="Niskanen T."/>
            <person name="Noordeloos M.E."/>
            <person name="Ohm R.A."/>
            <person name="Ortiz-Santana B."/>
            <person name="Ovrebo C."/>
            <person name="Racz N."/>
            <person name="Riley R."/>
            <person name="Savchenko A."/>
            <person name="Shiryaev A."/>
            <person name="Soop K."/>
            <person name="Spirin V."/>
            <person name="Szebenyi C."/>
            <person name="Tomsovsky M."/>
            <person name="Tulloss R.E."/>
            <person name="Uehling J."/>
            <person name="Grigoriev I.V."/>
            <person name="Vagvolgyi C."/>
            <person name="Papp T."/>
            <person name="Martin F.M."/>
            <person name="Miettinen O."/>
            <person name="Hibbett D.S."/>
            <person name="Nagy L.G."/>
        </authorList>
    </citation>
    <scope>NUCLEOTIDE SEQUENCE [LARGE SCALE GENOMIC DNA]</scope>
    <source>
        <strain evidence="1 2">NL-1719</strain>
    </source>
</reference>
<proteinExistence type="predicted"/>
<evidence type="ECO:0000313" key="2">
    <source>
        <dbReference type="Proteomes" id="UP000308600"/>
    </source>
</evidence>
<organism evidence="1 2">
    <name type="scientific">Pluteus cervinus</name>
    <dbReference type="NCBI Taxonomy" id="181527"/>
    <lineage>
        <taxon>Eukaryota</taxon>
        <taxon>Fungi</taxon>
        <taxon>Dikarya</taxon>
        <taxon>Basidiomycota</taxon>
        <taxon>Agaricomycotina</taxon>
        <taxon>Agaricomycetes</taxon>
        <taxon>Agaricomycetidae</taxon>
        <taxon>Agaricales</taxon>
        <taxon>Pluteineae</taxon>
        <taxon>Pluteaceae</taxon>
        <taxon>Pluteus</taxon>
    </lineage>
</organism>
<accession>A0ACD3AUA6</accession>